<evidence type="ECO:0000259" key="10">
    <source>
        <dbReference type="Pfam" id="PF00370"/>
    </source>
</evidence>
<protein>
    <recommendedName>
        <fullName evidence="8 9">Xylulose kinase</fullName>
        <shortName evidence="8 9">Xylulokinase</shortName>
        <ecNumber evidence="8 9">2.7.1.17</ecNumber>
    </recommendedName>
</protein>
<dbReference type="AlphaFoldDB" id="A0A136Q7G1"/>
<dbReference type="Pfam" id="PF02782">
    <property type="entry name" value="FGGY_C"/>
    <property type="match status" value="1"/>
</dbReference>
<gene>
    <name evidence="8 9" type="primary">xylB</name>
    <name evidence="12" type="ORF">HMPREF3293_00549</name>
</gene>
<evidence type="ECO:0000313" key="12">
    <source>
        <dbReference type="EMBL" id="KXK66506.1"/>
    </source>
</evidence>
<evidence type="ECO:0000256" key="5">
    <source>
        <dbReference type="ARBA" id="ARBA00022777"/>
    </source>
</evidence>
<feature type="binding site" evidence="8">
    <location>
        <begin position="81"/>
        <end position="82"/>
    </location>
    <ligand>
        <name>substrate</name>
    </ligand>
</feature>
<dbReference type="GO" id="GO:0005524">
    <property type="term" value="F:ATP binding"/>
    <property type="evidence" value="ECO:0007669"/>
    <property type="project" value="UniProtKB-UniRule"/>
</dbReference>
<dbReference type="InterPro" id="IPR018485">
    <property type="entry name" value="FGGY_C"/>
</dbReference>
<reference evidence="13" key="1">
    <citation type="submission" date="2016-02" db="EMBL/GenBank/DDBJ databases">
        <authorList>
            <person name="Mitreva M."/>
            <person name="Pepin K.H."/>
            <person name="Mihindukulasuriya K.A."/>
            <person name="Fulton R."/>
            <person name="Fronick C."/>
            <person name="O'Laughlin M."/>
            <person name="Miner T."/>
            <person name="Herter B."/>
            <person name="Rosa B.A."/>
            <person name="Cordes M."/>
            <person name="Tomlinson C."/>
            <person name="Wollam A."/>
            <person name="Palsikar V.B."/>
            <person name="Mardis E.R."/>
            <person name="Wilson R.K."/>
        </authorList>
    </citation>
    <scope>NUCLEOTIDE SEQUENCE [LARGE SCALE GENOMIC DNA]</scope>
    <source>
        <strain evidence="13">DSM 22607</strain>
    </source>
</reference>
<evidence type="ECO:0000256" key="7">
    <source>
        <dbReference type="ARBA" id="ARBA00023277"/>
    </source>
</evidence>
<accession>A0A136Q7G1</accession>
<evidence type="ECO:0000256" key="1">
    <source>
        <dbReference type="ARBA" id="ARBA00009156"/>
    </source>
</evidence>
<dbReference type="Pfam" id="PF00370">
    <property type="entry name" value="FGGY_N"/>
    <property type="match status" value="1"/>
</dbReference>
<dbReference type="InterPro" id="IPR006000">
    <property type="entry name" value="Xylulokinase"/>
</dbReference>
<feature type="site" description="Important for activity" evidence="8">
    <location>
        <position position="9"/>
    </location>
</feature>
<comment type="caution">
    <text evidence="12">The sequence shown here is derived from an EMBL/GenBank/DDBJ whole genome shotgun (WGS) entry which is preliminary data.</text>
</comment>
<organism evidence="12 13">
    <name type="scientific">Christensenella minuta</name>
    <dbReference type="NCBI Taxonomy" id="626937"/>
    <lineage>
        <taxon>Bacteria</taxon>
        <taxon>Bacillati</taxon>
        <taxon>Bacillota</taxon>
        <taxon>Clostridia</taxon>
        <taxon>Christensenellales</taxon>
        <taxon>Christensenellaceae</taxon>
        <taxon>Christensenella</taxon>
    </lineage>
</organism>
<feature type="domain" description="Carbohydrate kinase FGGY N-terminal" evidence="10">
    <location>
        <begin position="4"/>
        <end position="247"/>
    </location>
</feature>
<evidence type="ECO:0000256" key="4">
    <source>
        <dbReference type="ARBA" id="ARBA00022741"/>
    </source>
</evidence>
<keyword evidence="13" id="KW-1185">Reference proteome</keyword>
<dbReference type="EMBL" id="LSZW01000040">
    <property type="protein sequence ID" value="KXK66506.1"/>
    <property type="molecule type" value="Genomic_DNA"/>
</dbReference>
<evidence type="ECO:0000313" key="13">
    <source>
        <dbReference type="Proteomes" id="UP000070366"/>
    </source>
</evidence>
<dbReference type="HAMAP" id="MF_02220">
    <property type="entry name" value="XylB"/>
    <property type="match status" value="1"/>
</dbReference>
<evidence type="ECO:0000256" key="8">
    <source>
        <dbReference type="HAMAP-Rule" id="MF_02220"/>
    </source>
</evidence>
<dbReference type="CDD" id="cd07808">
    <property type="entry name" value="ASKHA_NBD_FGGY_EcXK-like"/>
    <property type="match status" value="1"/>
</dbReference>
<evidence type="ECO:0000259" key="11">
    <source>
        <dbReference type="Pfam" id="PF02782"/>
    </source>
</evidence>
<dbReference type="PROSITE" id="PS00933">
    <property type="entry name" value="FGGY_KINASES_1"/>
    <property type="match status" value="1"/>
</dbReference>
<evidence type="ECO:0000256" key="9">
    <source>
        <dbReference type="RuleBase" id="RU364073"/>
    </source>
</evidence>
<dbReference type="KEGG" id="cmiu:B1H56_09805"/>
<dbReference type="PIRSF" id="PIRSF000538">
    <property type="entry name" value="GlpK"/>
    <property type="match status" value="1"/>
</dbReference>
<evidence type="ECO:0000256" key="2">
    <source>
        <dbReference type="ARBA" id="ARBA00022629"/>
    </source>
</evidence>
<keyword evidence="2 8" id="KW-0859">Xylose metabolism</keyword>
<evidence type="ECO:0000256" key="6">
    <source>
        <dbReference type="ARBA" id="ARBA00022840"/>
    </source>
</evidence>
<dbReference type="InterPro" id="IPR018484">
    <property type="entry name" value="FGGY_N"/>
</dbReference>
<dbReference type="PANTHER" id="PTHR43095">
    <property type="entry name" value="SUGAR KINASE"/>
    <property type="match status" value="1"/>
</dbReference>
<dbReference type="STRING" id="626937.HMPREF3293_00549"/>
<comment type="similarity">
    <text evidence="1 8 9">Belongs to the FGGY kinase family.</text>
</comment>
<keyword evidence="5 8" id="KW-0418">Kinase</keyword>
<keyword evidence="3 8" id="KW-0808">Transferase</keyword>
<dbReference type="EC" id="2.7.1.17" evidence="8 9"/>
<dbReference type="Proteomes" id="UP000070366">
    <property type="component" value="Unassembled WGS sequence"/>
</dbReference>
<keyword evidence="6 8" id="KW-0067">ATP-binding</keyword>
<dbReference type="OrthoDB" id="9805576at2"/>
<dbReference type="InterPro" id="IPR050406">
    <property type="entry name" value="FGGY_Carb_Kinase"/>
</dbReference>
<dbReference type="GO" id="GO:0042732">
    <property type="term" value="P:D-xylose metabolic process"/>
    <property type="evidence" value="ECO:0007669"/>
    <property type="project" value="UniProtKB-KW"/>
</dbReference>
<dbReference type="InterPro" id="IPR000577">
    <property type="entry name" value="Carb_kinase_FGGY"/>
</dbReference>
<proteinExistence type="inferred from homology"/>
<comment type="catalytic activity">
    <reaction evidence="8 9">
        <text>D-xylulose + ATP = D-xylulose 5-phosphate + ADP + H(+)</text>
        <dbReference type="Rhea" id="RHEA:10964"/>
        <dbReference type="ChEBI" id="CHEBI:15378"/>
        <dbReference type="ChEBI" id="CHEBI:17140"/>
        <dbReference type="ChEBI" id="CHEBI:30616"/>
        <dbReference type="ChEBI" id="CHEBI:57737"/>
        <dbReference type="ChEBI" id="CHEBI:456216"/>
        <dbReference type="EC" id="2.7.1.17"/>
    </reaction>
</comment>
<dbReference type="SUPFAM" id="SSF53067">
    <property type="entry name" value="Actin-like ATPase domain"/>
    <property type="match status" value="2"/>
</dbReference>
<dbReference type="PANTHER" id="PTHR43095:SF5">
    <property type="entry name" value="XYLULOSE KINASE"/>
    <property type="match status" value="1"/>
</dbReference>
<dbReference type="PATRIC" id="fig|626937.4.peg.540"/>
<dbReference type="Gene3D" id="3.30.420.40">
    <property type="match status" value="2"/>
</dbReference>
<dbReference type="GO" id="GO:0004856">
    <property type="term" value="F:D-xylulokinase activity"/>
    <property type="evidence" value="ECO:0007669"/>
    <property type="project" value="UniProtKB-UniRule"/>
</dbReference>
<comment type="function">
    <text evidence="8">Catalyzes the phosphorylation of D-xylulose to D-xylulose 5-phosphate.</text>
</comment>
<dbReference type="RefSeq" id="WP_066522601.1">
    <property type="nucleotide sequence ID" value="NZ_CABMOF010000009.1"/>
</dbReference>
<dbReference type="InterPro" id="IPR043129">
    <property type="entry name" value="ATPase_NBD"/>
</dbReference>
<keyword evidence="4 8" id="KW-0547">Nucleotide-binding</keyword>
<evidence type="ECO:0000256" key="3">
    <source>
        <dbReference type="ARBA" id="ARBA00022679"/>
    </source>
</evidence>
<feature type="domain" description="Carbohydrate kinase FGGY C-terminal" evidence="11">
    <location>
        <begin position="258"/>
        <end position="446"/>
    </location>
</feature>
<dbReference type="GO" id="GO:0005998">
    <property type="term" value="P:xylulose catabolic process"/>
    <property type="evidence" value="ECO:0007669"/>
    <property type="project" value="UniProtKB-UniRule"/>
</dbReference>
<dbReference type="InterPro" id="IPR018483">
    <property type="entry name" value="Carb_kinase_FGGY_CS"/>
</dbReference>
<sequence>MEAYLLGLDIGTSGTKAVLLRTDGKECLETAEYPYPLAGEKPGWAQQQPALWWDAACMCLREAAAMAGDKKIAAIGITGQMHSVVLLDETGGVLCDSLLWCDQRSEKEAAGMTALVGDMRISEITGSLPNTGFSAAKLLWIRNNWADIFEKTATVLLAKDYIRYRLTGRLGTEQTDATGTQLFDIAESRWSDELCECLMIKKNLLPPVMESVQIAGTLTKEAARACGLAPGIPVAAGAGDTAAAAVGNGIVSRGKVCVTLGSSGVVLAFLDRPAPDQKHRIHTKCHAMTGAWEALGVTQSAALSMKWLVETIFEDKTPNRFQEYSSLAETVPALSEGLVFLPYLMGERSPHMDPYARGAFIGFATKHTRAHMVRSVMEGVCYSLKECLDAVEELSGKASEIRLAGGGARSMLWARIAADVFGRDLILSYSSNASALGAALIAGVSAGVYRDIPQAAGIPVFPLREMKYSRERAELYRKGYGLYRSFYPVLKEKFRELGAI</sequence>
<dbReference type="NCBIfam" id="TIGR01312">
    <property type="entry name" value="XylB"/>
    <property type="match status" value="1"/>
</dbReference>
<name>A0A136Q7G1_9FIRM</name>
<feature type="active site" description="Proton acceptor" evidence="8">
    <location>
        <position position="240"/>
    </location>
</feature>
<keyword evidence="7 8" id="KW-0119">Carbohydrate metabolism</keyword>